<dbReference type="OrthoDB" id="1411423at2759"/>
<dbReference type="Proteomes" id="UP000257109">
    <property type="component" value="Unassembled WGS sequence"/>
</dbReference>
<name>A0A371GUU9_MUCPR</name>
<dbReference type="PANTHER" id="PTHR37610">
    <property type="entry name" value="CCHC-TYPE DOMAIN-CONTAINING PROTEIN"/>
    <property type="match status" value="1"/>
</dbReference>
<reference evidence="1" key="1">
    <citation type="submission" date="2018-05" db="EMBL/GenBank/DDBJ databases">
        <title>Draft genome of Mucuna pruriens seed.</title>
        <authorList>
            <person name="Nnadi N.E."/>
            <person name="Vos R."/>
            <person name="Hasami M.H."/>
            <person name="Devisetty U.K."/>
            <person name="Aguiy J.C."/>
        </authorList>
    </citation>
    <scope>NUCLEOTIDE SEQUENCE [LARGE SCALE GENOMIC DNA]</scope>
    <source>
        <strain evidence="1">JCA_2017</strain>
    </source>
</reference>
<keyword evidence="2" id="KW-1185">Reference proteome</keyword>
<evidence type="ECO:0008006" key="3">
    <source>
        <dbReference type="Google" id="ProtNLM"/>
    </source>
</evidence>
<evidence type="ECO:0000313" key="1">
    <source>
        <dbReference type="EMBL" id="RDX94289.1"/>
    </source>
</evidence>
<feature type="non-terminal residue" evidence="1">
    <location>
        <position position="1"/>
    </location>
</feature>
<dbReference type="EMBL" id="QJKJ01004405">
    <property type="protein sequence ID" value="RDX94289.1"/>
    <property type="molecule type" value="Genomic_DNA"/>
</dbReference>
<protein>
    <recommendedName>
        <fullName evidence="3">Retrotransposon gag domain-containing protein</fullName>
    </recommendedName>
</protein>
<dbReference type="AlphaFoldDB" id="A0A371GUU9"/>
<comment type="caution">
    <text evidence="1">The sequence shown here is derived from an EMBL/GenBank/DDBJ whole genome shotgun (WGS) entry which is preliminary data.</text>
</comment>
<evidence type="ECO:0000313" key="2">
    <source>
        <dbReference type="Proteomes" id="UP000257109"/>
    </source>
</evidence>
<gene>
    <name evidence="1" type="ORF">CR513_23340</name>
</gene>
<sequence>MVEDKVITLGPNELPNLVSSYRLDDCNYLQWAQYIRTTLKWRKKLSHIEGNDPPRDDPKFEAWDDEDSLIMTWFWNSITPKISRNYMFYSSAREILENLIETYLMKENSTACYDIESKIFNSRQGILSVTEYYGTLNMLWIELDQYQGLKMCKADSVAYTRLIERGRIFNFLHGLNFEYDPIRVQILGKEKLPSLFESEETRRSIMLDKGNSNTGSAMVTGKGVTKRSTSKEKPFIKSSCVEYCTYCKRSGHTKDTCYKRYGKEKVLE</sequence>
<proteinExistence type="predicted"/>
<accession>A0A371GUU9</accession>
<dbReference type="PANTHER" id="PTHR37610:SF92">
    <property type="entry name" value="RETROTRANSPOSON COPIA-LIKE N-TERMINAL DOMAIN-CONTAINING PROTEIN"/>
    <property type="match status" value="1"/>
</dbReference>
<organism evidence="1 2">
    <name type="scientific">Mucuna pruriens</name>
    <name type="common">Velvet bean</name>
    <name type="synonym">Dolichos pruriens</name>
    <dbReference type="NCBI Taxonomy" id="157652"/>
    <lineage>
        <taxon>Eukaryota</taxon>
        <taxon>Viridiplantae</taxon>
        <taxon>Streptophyta</taxon>
        <taxon>Embryophyta</taxon>
        <taxon>Tracheophyta</taxon>
        <taxon>Spermatophyta</taxon>
        <taxon>Magnoliopsida</taxon>
        <taxon>eudicotyledons</taxon>
        <taxon>Gunneridae</taxon>
        <taxon>Pentapetalae</taxon>
        <taxon>rosids</taxon>
        <taxon>fabids</taxon>
        <taxon>Fabales</taxon>
        <taxon>Fabaceae</taxon>
        <taxon>Papilionoideae</taxon>
        <taxon>50 kb inversion clade</taxon>
        <taxon>NPAAA clade</taxon>
        <taxon>indigoferoid/millettioid clade</taxon>
        <taxon>Phaseoleae</taxon>
        <taxon>Mucuna</taxon>
    </lineage>
</organism>